<keyword evidence="10" id="KW-1185">Reference proteome</keyword>
<evidence type="ECO:0000256" key="3">
    <source>
        <dbReference type="ARBA" id="ARBA00023110"/>
    </source>
</evidence>
<comment type="caution">
    <text evidence="9">The sequence shown here is derived from an EMBL/GenBank/DDBJ whole genome shotgun (WGS) entry which is preliminary data.</text>
</comment>
<dbReference type="PANTHER" id="PTHR45995">
    <property type="match status" value="1"/>
</dbReference>
<evidence type="ECO:0000256" key="1">
    <source>
        <dbReference type="ARBA" id="ARBA00000971"/>
    </source>
</evidence>
<dbReference type="GO" id="GO:0003677">
    <property type="term" value="F:DNA binding"/>
    <property type="evidence" value="ECO:0007669"/>
    <property type="project" value="InterPro"/>
</dbReference>
<dbReference type="InterPro" id="IPR023058">
    <property type="entry name" value="PPIase_PpiC_CS"/>
</dbReference>
<dbReference type="OrthoDB" id="1911748at2759"/>
<dbReference type="EMBL" id="NBIV01000225">
    <property type="protein sequence ID" value="PXF41277.1"/>
    <property type="molecule type" value="Genomic_DNA"/>
</dbReference>
<dbReference type="InterPro" id="IPR043323">
    <property type="entry name" value="PIN4"/>
</dbReference>
<feature type="domain" description="PpiC" evidence="8">
    <location>
        <begin position="51"/>
        <end position="144"/>
    </location>
</feature>
<dbReference type="InterPro" id="IPR046357">
    <property type="entry name" value="PPIase_dom_sf"/>
</dbReference>
<evidence type="ECO:0000313" key="10">
    <source>
        <dbReference type="Proteomes" id="UP000247409"/>
    </source>
</evidence>
<feature type="compositionally biased region" description="Gly residues" evidence="7">
    <location>
        <begin position="14"/>
        <end position="38"/>
    </location>
</feature>
<dbReference type="Proteomes" id="UP000247409">
    <property type="component" value="Unassembled WGS sequence"/>
</dbReference>
<evidence type="ECO:0000259" key="8">
    <source>
        <dbReference type="PROSITE" id="PS50198"/>
    </source>
</evidence>
<accession>A0A2V3IGS6</accession>
<dbReference type="InterPro" id="IPR000297">
    <property type="entry name" value="PPIase_PpiC"/>
</dbReference>
<evidence type="ECO:0000256" key="6">
    <source>
        <dbReference type="RuleBase" id="RU363014"/>
    </source>
</evidence>
<evidence type="ECO:0000256" key="2">
    <source>
        <dbReference type="ARBA" id="ARBA00010242"/>
    </source>
</evidence>
<proteinExistence type="inferred from homology"/>
<feature type="region of interest" description="Disordered" evidence="7">
    <location>
        <begin position="1"/>
        <end position="45"/>
    </location>
</feature>
<name>A0A2V3IGS6_9FLOR</name>
<dbReference type="GO" id="GO:0006364">
    <property type="term" value="P:rRNA processing"/>
    <property type="evidence" value="ECO:0007669"/>
    <property type="project" value="InterPro"/>
</dbReference>
<dbReference type="Gene3D" id="3.10.50.40">
    <property type="match status" value="1"/>
</dbReference>
<evidence type="ECO:0000256" key="7">
    <source>
        <dbReference type="SAM" id="MobiDB-lite"/>
    </source>
</evidence>
<comment type="similarity">
    <text evidence="2">Belongs to the PpiC/parvulin rotamase family. PIN4 subfamily.</text>
</comment>
<evidence type="ECO:0000256" key="5">
    <source>
        <dbReference type="PROSITE-ProRule" id="PRU00278"/>
    </source>
</evidence>
<dbReference type="GO" id="GO:0003755">
    <property type="term" value="F:peptidyl-prolyl cis-trans isomerase activity"/>
    <property type="evidence" value="ECO:0007669"/>
    <property type="project" value="UniProtKB-UniRule"/>
</dbReference>
<keyword evidence="4 5" id="KW-0413">Isomerase</keyword>
<dbReference type="SUPFAM" id="SSF54534">
    <property type="entry name" value="FKBP-like"/>
    <property type="match status" value="1"/>
</dbReference>
<dbReference type="EC" id="5.2.1.8" evidence="6"/>
<gene>
    <name evidence="9" type="ORF">BWQ96_09037</name>
</gene>
<evidence type="ECO:0000256" key="4">
    <source>
        <dbReference type="ARBA" id="ARBA00023235"/>
    </source>
</evidence>
<dbReference type="PROSITE" id="PS01096">
    <property type="entry name" value="PPIC_PPIASE_1"/>
    <property type="match status" value="1"/>
</dbReference>
<dbReference type="AlphaFoldDB" id="A0A2V3IGS6"/>
<sequence>MGKKGGKGASSSSGGKGAAGPSGGGKGGKGGKGGGKGGKGGKDDMKTCNFVKARHILCEKYGKINEAYEELKEQYPGKIPPGKFGELAKKYSECSSANSGGNLGWFPRGKMVGAFEEKAFNTSPGEVTAPFKSSAGYHIVLVEGRKM</sequence>
<protein>
    <recommendedName>
        <fullName evidence="6">Peptidyl-prolyl cis-trans isomerase</fullName>
        <ecNumber evidence="6">5.2.1.8</ecNumber>
    </recommendedName>
</protein>
<keyword evidence="3 5" id="KW-0697">Rotamase</keyword>
<reference evidence="9 10" key="1">
    <citation type="journal article" date="2018" name="Mol. Biol. Evol.">
        <title>Analysis of the draft genome of the red seaweed Gracilariopsis chorda provides insights into genome size evolution in Rhodophyta.</title>
        <authorList>
            <person name="Lee J."/>
            <person name="Yang E.C."/>
            <person name="Graf L."/>
            <person name="Yang J.H."/>
            <person name="Qiu H."/>
            <person name="Zel Zion U."/>
            <person name="Chan C.X."/>
            <person name="Stephens T.G."/>
            <person name="Weber A.P.M."/>
            <person name="Boo G.H."/>
            <person name="Boo S.M."/>
            <person name="Kim K.M."/>
            <person name="Shin Y."/>
            <person name="Jung M."/>
            <person name="Lee S.J."/>
            <person name="Yim H.S."/>
            <person name="Lee J.H."/>
            <person name="Bhattacharya D."/>
            <person name="Yoon H.S."/>
        </authorList>
    </citation>
    <scope>NUCLEOTIDE SEQUENCE [LARGE SCALE GENOMIC DNA]</scope>
    <source>
        <strain evidence="9 10">SKKU-2015</strain>
        <tissue evidence="9">Whole body</tissue>
    </source>
</reference>
<organism evidence="9 10">
    <name type="scientific">Gracilariopsis chorda</name>
    <dbReference type="NCBI Taxonomy" id="448386"/>
    <lineage>
        <taxon>Eukaryota</taxon>
        <taxon>Rhodophyta</taxon>
        <taxon>Florideophyceae</taxon>
        <taxon>Rhodymeniophycidae</taxon>
        <taxon>Gracilariales</taxon>
        <taxon>Gracilariaceae</taxon>
        <taxon>Gracilariopsis</taxon>
    </lineage>
</organism>
<dbReference type="PROSITE" id="PS50198">
    <property type="entry name" value="PPIC_PPIASE_2"/>
    <property type="match status" value="1"/>
</dbReference>
<evidence type="ECO:0000313" key="9">
    <source>
        <dbReference type="EMBL" id="PXF41277.1"/>
    </source>
</evidence>
<dbReference type="STRING" id="448386.A0A2V3IGS6"/>
<dbReference type="Pfam" id="PF00639">
    <property type="entry name" value="Rotamase"/>
    <property type="match status" value="1"/>
</dbReference>
<comment type="catalytic activity">
    <reaction evidence="1 6">
        <text>[protein]-peptidylproline (omega=180) = [protein]-peptidylproline (omega=0)</text>
        <dbReference type="Rhea" id="RHEA:16237"/>
        <dbReference type="Rhea" id="RHEA-COMP:10747"/>
        <dbReference type="Rhea" id="RHEA-COMP:10748"/>
        <dbReference type="ChEBI" id="CHEBI:83833"/>
        <dbReference type="ChEBI" id="CHEBI:83834"/>
        <dbReference type="EC" id="5.2.1.8"/>
    </reaction>
</comment>